<gene>
    <name evidence="1" type="ORF">NCTC12026_01662</name>
</gene>
<name>A0A379G2Z8_9GAMM</name>
<dbReference type="Proteomes" id="UP000255129">
    <property type="component" value="Unassembled WGS sequence"/>
</dbReference>
<proteinExistence type="predicted"/>
<sequence>MNIYYLKNEHYNLDMNKILFFLIKRIENIHEFKLDSYLKSYNVTSLSHVYDLNKKFFNKPYMKNDEIVIPHFFIDDKDFIKQLRELIKFEVENKVNVCIVTNNIFHLQDNPERDNYNRYVINNNVKEKIHTYDMEEIYFIAYKRFMTCSYKLSNMVSDILDKALYVDIEKNHNHLSREIIQLREFCSTDKQFIFLEKSQEILKSLINNEQVVKHKNNNSKKNKI</sequence>
<dbReference type="AlphaFoldDB" id="A0A379G2Z8"/>
<reference evidence="1 2" key="1">
    <citation type="submission" date="2018-06" db="EMBL/GenBank/DDBJ databases">
        <authorList>
            <consortium name="Pathogen Informatics"/>
            <person name="Doyle S."/>
        </authorList>
    </citation>
    <scope>NUCLEOTIDE SEQUENCE [LARGE SCALE GENOMIC DNA]</scope>
    <source>
        <strain evidence="1 2">NCTC12026</strain>
    </source>
</reference>
<protein>
    <submittedName>
        <fullName evidence="1">Uncharacterized protein</fullName>
    </submittedName>
</protein>
<dbReference type="OrthoDB" id="10010401at2"/>
<evidence type="ECO:0000313" key="1">
    <source>
        <dbReference type="EMBL" id="SUC35276.1"/>
    </source>
</evidence>
<evidence type="ECO:0000313" key="2">
    <source>
        <dbReference type="Proteomes" id="UP000255129"/>
    </source>
</evidence>
<organism evidence="1 2">
    <name type="scientific">Providencia rustigianii</name>
    <dbReference type="NCBI Taxonomy" id="158850"/>
    <lineage>
        <taxon>Bacteria</taxon>
        <taxon>Pseudomonadati</taxon>
        <taxon>Pseudomonadota</taxon>
        <taxon>Gammaproteobacteria</taxon>
        <taxon>Enterobacterales</taxon>
        <taxon>Morganellaceae</taxon>
        <taxon>Providencia</taxon>
    </lineage>
</organism>
<dbReference type="RefSeq" id="WP_115164237.1">
    <property type="nucleotide sequence ID" value="NZ_UGUA01000002.1"/>
</dbReference>
<accession>A0A379G2Z8</accession>
<dbReference type="EMBL" id="UGUA01000002">
    <property type="protein sequence ID" value="SUC35276.1"/>
    <property type="molecule type" value="Genomic_DNA"/>
</dbReference>